<sequence length="91" mass="10345">MAAAAVFQRSPVFPVLLEILSQALNTVPSQNDSDADSFCHNPSRHPNSFYQKVMSHKIIDHFNFIRLFSSLQCYQSGTWSTIILLFNSTHE</sequence>
<comment type="caution">
    <text evidence="1">The sequence shown here is derived from an EMBL/GenBank/DDBJ whole genome shotgun (WGS) entry which is preliminary data.</text>
</comment>
<protein>
    <submittedName>
        <fullName evidence="1">Uncharacterized protein</fullName>
    </submittedName>
</protein>
<dbReference type="Proteomes" id="UP000054630">
    <property type="component" value="Unassembled WGS sequence"/>
</dbReference>
<organism evidence="1 2">
    <name type="scientific">Trichinella nelsoni</name>
    <dbReference type="NCBI Taxonomy" id="6336"/>
    <lineage>
        <taxon>Eukaryota</taxon>
        <taxon>Metazoa</taxon>
        <taxon>Ecdysozoa</taxon>
        <taxon>Nematoda</taxon>
        <taxon>Enoplea</taxon>
        <taxon>Dorylaimia</taxon>
        <taxon>Trichinellida</taxon>
        <taxon>Trichinellidae</taxon>
        <taxon>Trichinella</taxon>
    </lineage>
</organism>
<reference evidence="1 2" key="1">
    <citation type="submission" date="2015-01" db="EMBL/GenBank/DDBJ databases">
        <title>Evolution of Trichinella species and genotypes.</title>
        <authorList>
            <person name="Korhonen P.K."/>
            <person name="Edoardo P."/>
            <person name="Giuseppe L.R."/>
            <person name="Gasser R.B."/>
        </authorList>
    </citation>
    <scope>NUCLEOTIDE SEQUENCE [LARGE SCALE GENOMIC DNA]</scope>
    <source>
        <strain evidence="1">ISS37</strain>
    </source>
</reference>
<keyword evidence="2" id="KW-1185">Reference proteome</keyword>
<evidence type="ECO:0000313" key="2">
    <source>
        <dbReference type="Proteomes" id="UP000054630"/>
    </source>
</evidence>
<dbReference type="EMBL" id="JYDL01000055">
    <property type="protein sequence ID" value="KRX19830.1"/>
    <property type="molecule type" value="Genomic_DNA"/>
</dbReference>
<accession>A0A0V0RZA7</accession>
<dbReference type="AlphaFoldDB" id="A0A0V0RZA7"/>
<dbReference type="OrthoDB" id="10499189at2759"/>
<name>A0A0V0RZA7_9BILA</name>
<gene>
    <name evidence="1" type="ORF">T07_10199</name>
</gene>
<evidence type="ECO:0000313" key="1">
    <source>
        <dbReference type="EMBL" id="KRX19830.1"/>
    </source>
</evidence>
<proteinExistence type="predicted"/>